<keyword evidence="2" id="KW-1185">Reference proteome</keyword>
<evidence type="ECO:0000313" key="2">
    <source>
        <dbReference type="Proteomes" id="UP001055200"/>
    </source>
</evidence>
<gene>
    <name evidence="1" type="ORF">MIU77_11460</name>
</gene>
<sequence length="108" mass="12246">MEEARMDAILHHALTILNERGITAAEVTFGEVRRSVARYCKAARRHDIEFEPYFLRDVGERIVASADPSSGEPVRAGRNRRVIPRDRAVGEEAARRQIADQTNYRLIG</sequence>
<protein>
    <submittedName>
        <fullName evidence="1">Uncharacterized protein</fullName>
    </submittedName>
</protein>
<dbReference type="EMBL" id="CP092365">
    <property type="protein sequence ID" value="ULN51524.1"/>
    <property type="molecule type" value="Genomic_DNA"/>
</dbReference>
<accession>A0ABY3TUY7</accession>
<dbReference type="Proteomes" id="UP001055200">
    <property type="component" value="Chromosome"/>
</dbReference>
<evidence type="ECO:0000313" key="1">
    <source>
        <dbReference type="EMBL" id="ULN51524.1"/>
    </source>
</evidence>
<name>A0ABY3TUY7_9MYCO</name>
<proteinExistence type="predicted"/>
<organism evidence="1 2">
    <name type="scientific">Mycolicibacillus parakoreensis</name>
    <dbReference type="NCBI Taxonomy" id="1069221"/>
    <lineage>
        <taxon>Bacteria</taxon>
        <taxon>Bacillati</taxon>
        <taxon>Actinomycetota</taxon>
        <taxon>Actinomycetes</taxon>
        <taxon>Mycobacteriales</taxon>
        <taxon>Mycobacteriaceae</taxon>
        <taxon>Mycolicibacillus</taxon>
    </lineage>
</organism>
<reference evidence="1" key="1">
    <citation type="submission" date="2022-08" db="EMBL/GenBank/DDBJ databases">
        <title>Complete genome sequence of 14 non-tuberculosis mycobacteria type-strains.</title>
        <authorList>
            <person name="Igarashi Y."/>
            <person name="Osugi A."/>
            <person name="Mitarai S."/>
        </authorList>
    </citation>
    <scope>NUCLEOTIDE SEQUENCE</scope>
    <source>
        <strain evidence="1">DSM 45575</strain>
    </source>
</reference>
<dbReference type="RefSeq" id="WP_240169807.1">
    <property type="nucleotide sequence ID" value="NZ_CP092365.1"/>
</dbReference>